<dbReference type="EMBL" id="QMWO01000015">
    <property type="protein sequence ID" value="RLG70209.1"/>
    <property type="molecule type" value="Genomic_DNA"/>
</dbReference>
<gene>
    <name evidence="4" type="ORF">DRO07_00720</name>
</gene>
<dbReference type="InterPro" id="IPR011765">
    <property type="entry name" value="Pept_M16_N"/>
</dbReference>
<dbReference type="PANTHER" id="PTHR11851">
    <property type="entry name" value="METALLOPROTEASE"/>
    <property type="match status" value="1"/>
</dbReference>
<protein>
    <recommendedName>
        <fullName evidence="6">Insulinase family protein</fullName>
    </recommendedName>
</protein>
<dbReference type="InterPro" id="IPR050361">
    <property type="entry name" value="MPP/UQCRC_Complex"/>
</dbReference>
<reference evidence="4 5" key="1">
    <citation type="submission" date="2018-06" db="EMBL/GenBank/DDBJ databases">
        <title>Extensive metabolic versatility and redundancy in microbially diverse, dynamic hydrothermal sediments.</title>
        <authorList>
            <person name="Dombrowski N."/>
            <person name="Teske A."/>
            <person name="Baker B.J."/>
        </authorList>
    </citation>
    <scope>NUCLEOTIDE SEQUENCE [LARGE SCALE GENOMIC DNA]</scope>
    <source>
        <strain evidence="4">B9_G13</strain>
    </source>
</reference>
<sequence>MIAESATKMFELSNGSKLLYNKNLGDVFAIDVSVNFGSAFEEQNNAGAAHFIEHMFFSGTKRLSRRQIASKIDSVGGTINAFTSRESIHYYVKVRSKHYGLAISTLFECFNNCEFFPKELELERKIILNEIKDIHDNPIRHTLSEFVKLCLPGRFGRPILGNKESVSSFSRRDLLSIFKRTHFPRNTIIAVTGPENASKYIKKIEECVASNTQRKPLKLGRCKAKPIRKEKIIEREIEQAHLCIGFPAITSASSNYAAFSLIEAILGGGLSSRIIYEVRERRGLSYMTQPFLEAEPMHGYFTVYLATNPNKVEKAKQVVLREFEKLRKQSVSTKELRRAKQYIIGTKALEWEDSLEIAKDAIFAERSGWSWQEYFKAIKEIDAKALGKVARETIPSDEFCFVLLKPK</sequence>
<dbReference type="GO" id="GO:0006508">
    <property type="term" value="P:proteolysis"/>
    <property type="evidence" value="ECO:0007669"/>
    <property type="project" value="InterPro"/>
</dbReference>
<accession>A0A497JGT5</accession>
<evidence type="ECO:0000313" key="5">
    <source>
        <dbReference type="Proteomes" id="UP000277633"/>
    </source>
</evidence>
<dbReference type="GO" id="GO:0046872">
    <property type="term" value="F:metal ion binding"/>
    <property type="evidence" value="ECO:0007669"/>
    <property type="project" value="InterPro"/>
</dbReference>
<feature type="domain" description="Peptidase M16 C-terminal" evidence="3">
    <location>
        <begin position="168"/>
        <end position="341"/>
    </location>
</feature>
<dbReference type="AlphaFoldDB" id="A0A497JGT5"/>
<dbReference type="SUPFAM" id="SSF63411">
    <property type="entry name" value="LuxS/MPP-like metallohydrolase"/>
    <property type="match status" value="2"/>
</dbReference>
<dbReference type="Gene3D" id="3.30.830.10">
    <property type="entry name" value="Metalloenzyme, LuxS/M16 peptidase-like"/>
    <property type="match status" value="2"/>
</dbReference>
<dbReference type="GO" id="GO:0004222">
    <property type="term" value="F:metalloendopeptidase activity"/>
    <property type="evidence" value="ECO:0007669"/>
    <property type="project" value="InterPro"/>
</dbReference>
<name>A0A497JGT5_9ARCH</name>
<dbReference type="InterPro" id="IPR011249">
    <property type="entry name" value="Metalloenz_LuxS/M16"/>
</dbReference>
<evidence type="ECO:0000259" key="3">
    <source>
        <dbReference type="Pfam" id="PF05193"/>
    </source>
</evidence>
<evidence type="ECO:0008006" key="6">
    <source>
        <dbReference type="Google" id="ProtNLM"/>
    </source>
</evidence>
<evidence type="ECO:0000313" key="4">
    <source>
        <dbReference type="EMBL" id="RLG70209.1"/>
    </source>
</evidence>
<comment type="caution">
    <text evidence="4">The sequence shown here is derived from an EMBL/GenBank/DDBJ whole genome shotgun (WGS) entry which is preliminary data.</text>
</comment>
<dbReference type="Pfam" id="PF00675">
    <property type="entry name" value="Peptidase_M16"/>
    <property type="match status" value="1"/>
</dbReference>
<dbReference type="Proteomes" id="UP000277633">
    <property type="component" value="Unassembled WGS sequence"/>
</dbReference>
<feature type="domain" description="Peptidase M16 N-terminal" evidence="2">
    <location>
        <begin position="24"/>
        <end position="144"/>
    </location>
</feature>
<dbReference type="InterPro" id="IPR001431">
    <property type="entry name" value="Pept_M16_Zn_BS"/>
</dbReference>
<dbReference type="Pfam" id="PF05193">
    <property type="entry name" value="Peptidase_M16_C"/>
    <property type="match status" value="1"/>
</dbReference>
<evidence type="ECO:0000256" key="1">
    <source>
        <dbReference type="ARBA" id="ARBA00007261"/>
    </source>
</evidence>
<dbReference type="PROSITE" id="PS00143">
    <property type="entry name" value="INSULINASE"/>
    <property type="match status" value="1"/>
</dbReference>
<dbReference type="PANTHER" id="PTHR11851:SF49">
    <property type="entry name" value="MITOCHONDRIAL-PROCESSING PEPTIDASE SUBUNIT ALPHA"/>
    <property type="match status" value="1"/>
</dbReference>
<evidence type="ECO:0000259" key="2">
    <source>
        <dbReference type="Pfam" id="PF00675"/>
    </source>
</evidence>
<comment type="similarity">
    <text evidence="1">Belongs to the peptidase M16 family.</text>
</comment>
<dbReference type="InterPro" id="IPR007863">
    <property type="entry name" value="Peptidase_M16_C"/>
</dbReference>
<organism evidence="4 5">
    <name type="scientific">Candidatus Iainarchaeum sp</name>
    <dbReference type="NCBI Taxonomy" id="3101447"/>
    <lineage>
        <taxon>Archaea</taxon>
        <taxon>Candidatus Iainarchaeota</taxon>
        <taxon>Candidatus Iainarchaeia</taxon>
        <taxon>Candidatus Iainarchaeales</taxon>
        <taxon>Candidatus Iainarchaeaceae</taxon>
        <taxon>Candidatus Iainarchaeum</taxon>
    </lineage>
</organism>
<proteinExistence type="inferred from homology"/>